<evidence type="ECO:0000256" key="7">
    <source>
        <dbReference type="HAMAP-Rule" id="MF_00523"/>
    </source>
</evidence>
<dbReference type="RefSeq" id="WP_267928132.1">
    <property type="nucleotide sequence ID" value="NZ_AP024233.1"/>
</dbReference>
<protein>
    <recommendedName>
        <fullName evidence="7">UDP-3-O-acylglucosamine N-acyltransferase</fullName>
        <ecNumber evidence="7">2.3.1.191</ecNumber>
    </recommendedName>
</protein>
<feature type="active site" description="Proton acceptor" evidence="7">
    <location>
        <position position="241"/>
    </location>
</feature>
<dbReference type="Gene3D" id="3.40.1390.10">
    <property type="entry name" value="MurE/MurF, N-terminal domain"/>
    <property type="match status" value="1"/>
</dbReference>
<comment type="pathway">
    <text evidence="7">Bacterial outer membrane biogenesis; LPS lipid A biosynthesis.</text>
</comment>
<reference evidence="9" key="1">
    <citation type="submission" date="2020-12" db="EMBL/GenBank/DDBJ databases">
        <title>Desulfobium dissulfuricans gen. nov., sp. nov., a novel mesophilic, sulfate-reducing bacterium isolated from a deep-sea hydrothermal vent.</title>
        <authorList>
            <person name="Hashimoto Y."/>
            <person name="Tame A."/>
            <person name="Sawayama S."/>
            <person name="Miyazaki J."/>
            <person name="Takai K."/>
            <person name="Nakagawa S."/>
        </authorList>
    </citation>
    <scope>NUCLEOTIDE SEQUENCE</scope>
    <source>
        <strain evidence="9">GF1</strain>
    </source>
</reference>
<comment type="catalytic activity">
    <reaction evidence="7">
        <text>a UDP-3-O-[(3R)-3-hydroxyacyl]-alpha-D-glucosamine + a (3R)-hydroxyacyl-[ACP] = a UDP-2-N,3-O-bis[(3R)-3-hydroxyacyl]-alpha-D-glucosamine + holo-[ACP] + H(+)</text>
        <dbReference type="Rhea" id="RHEA:53836"/>
        <dbReference type="Rhea" id="RHEA-COMP:9685"/>
        <dbReference type="Rhea" id="RHEA-COMP:9945"/>
        <dbReference type="ChEBI" id="CHEBI:15378"/>
        <dbReference type="ChEBI" id="CHEBI:64479"/>
        <dbReference type="ChEBI" id="CHEBI:78827"/>
        <dbReference type="ChEBI" id="CHEBI:137740"/>
        <dbReference type="ChEBI" id="CHEBI:137748"/>
        <dbReference type="EC" id="2.3.1.191"/>
    </reaction>
</comment>
<organism evidence="9 10">
    <name type="scientific">Desulfolithobacter dissulfuricans</name>
    <dbReference type="NCBI Taxonomy" id="2795293"/>
    <lineage>
        <taxon>Bacteria</taxon>
        <taxon>Pseudomonadati</taxon>
        <taxon>Thermodesulfobacteriota</taxon>
        <taxon>Desulfobulbia</taxon>
        <taxon>Desulfobulbales</taxon>
        <taxon>Desulfobulbaceae</taxon>
        <taxon>Desulfolithobacter</taxon>
    </lineage>
</organism>
<feature type="domain" description="UDP-3-O-[3-hydroxymyristoyl] glucosamine N-acyltransferase non-repeat region" evidence="8">
    <location>
        <begin position="25"/>
        <end position="87"/>
    </location>
</feature>
<dbReference type="Pfam" id="PF04613">
    <property type="entry name" value="LpxD"/>
    <property type="match status" value="1"/>
</dbReference>
<keyword evidence="2 7" id="KW-0441">Lipid A biosynthesis</keyword>
<dbReference type="PROSITE" id="PS00101">
    <property type="entry name" value="HEXAPEP_TRANSFERASES"/>
    <property type="match status" value="1"/>
</dbReference>
<evidence type="ECO:0000256" key="6">
    <source>
        <dbReference type="ARBA" id="ARBA00023315"/>
    </source>
</evidence>
<evidence type="ECO:0000256" key="1">
    <source>
        <dbReference type="ARBA" id="ARBA00022516"/>
    </source>
</evidence>
<dbReference type="NCBIfam" id="NF002060">
    <property type="entry name" value="PRK00892.1"/>
    <property type="match status" value="1"/>
</dbReference>
<proteinExistence type="inferred from homology"/>
<dbReference type="GO" id="GO:0009245">
    <property type="term" value="P:lipid A biosynthetic process"/>
    <property type="evidence" value="ECO:0007669"/>
    <property type="project" value="UniProtKB-UniRule"/>
</dbReference>
<dbReference type="NCBIfam" id="TIGR01853">
    <property type="entry name" value="lipid_A_lpxD"/>
    <property type="match status" value="1"/>
</dbReference>
<dbReference type="InterPro" id="IPR011004">
    <property type="entry name" value="Trimer_LpxA-like_sf"/>
</dbReference>
<evidence type="ECO:0000259" key="8">
    <source>
        <dbReference type="Pfam" id="PF04613"/>
    </source>
</evidence>
<comment type="function">
    <text evidence="7">Catalyzes the N-acylation of UDP-3-O-acylglucosamine using 3-hydroxyacyl-ACP as the acyl donor. Is involved in the biosynthesis of lipid A, a phosphorylated glycolipid that anchors the lipopolysaccharide to the outer membrane of the cell.</text>
</comment>
<dbReference type="EMBL" id="AP024233">
    <property type="protein sequence ID" value="BCO08221.1"/>
    <property type="molecule type" value="Genomic_DNA"/>
</dbReference>
<dbReference type="GO" id="GO:0016020">
    <property type="term" value="C:membrane"/>
    <property type="evidence" value="ECO:0007669"/>
    <property type="project" value="GOC"/>
</dbReference>
<keyword evidence="6 7" id="KW-0012">Acyltransferase</keyword>
<keyword evidence="3 7" id="KW-0808">Transferase</keyword>
<dbReference type="GO" id="GO:0016410">
    <property type="term" value="F:N-acyltransferase activity"/>
    <property type="evidence" value="ECO:0007669"/>
    <property type="project" value="InterPro"/>
</dbReference>
<evidence type="ECO:0000256" key="5">
    <source>
        <dbReference type="ARBA" id="ARBA00023098"/>
    </source>
</evidence>
<comment type="subunit">
    <text evidence="7">Homotrimer.</text>
</comment>
<keyword evidence="4 7" id="KW-0677">Repeat</keyword>
<gene>
    <name evidence="7 9" type="primary">lpxD</name>
    <name evidence="9" type="ORF">GF1_05970</name>
</gene>
<dbReference type="PANTHER" id="PTHR43378">
    <property type="entry name" value="UDP-3-O-ACYLGLUCOSAMINE N-ACYLTRANSFERASE"/>
    <property type="match status" value="1"/>
</dbReference>
<dbReference type="Pfam" id="PF00132">
    <property type="entry name" value="Hexapep"/>
    <property type="match status" value="1"/>
</dbReference>
<dbReference type="Gene3D" id="2.160.10.10">
    <property type="entry name" value="Hexapeptide repeat proteins"/>
    <property type="match status" value="1"/>
</dbReference>
<dbReference type="SUPFAM" id="SSF51161">
    <property type="entry name" value="Trimeric LpxA-like enzymes"/>
    <property type="match status" value="1"/>
</dbReference>
<dbReference type="Proteomes" id="UP001063350">
    <property type="component" value="Chromosome"/>
</dbReference>
<evidence type="ECO:0000256" key="4">
    <source>
        <dbReference type="ARBA" id="ARBA00022737"/>
    </source>
</evidence>
<keyword evidence="5 7" id="KW-0443">Lipid metabolism</keyword>
<name>A0A915TYN0_9BACT</name>
<dbReference type="HAMAP" id="MF_00523">
    <property type="entry name" value="LpxD"/>
    <property type="match status" value="1"/>
</dbReference>
<dbReference type="KEGG" id="ddu:GF1_05970"/>
<evidence type="ECO:0000313" key="9">
    <source>
        <dbReference type="EMBL" id="BCO08221.1"/>
    </source>
</evidence>
<dbReference type="PANTHER" id="PTHR43378:SF2">
    <property type="entry name" value="UDP-3-O-ACYLGLUCOSAMINE N-ACYLTRANSFERASE 1, MITOCHONDRIAL-RELATED"/>
    <property type="match status" value="1"/>
</dbReference>
<dbReference type="EC" id="2.3.1.191" evidence="7"/>
<dbReference type="AlphaFoldDB" id="A0A915TYN0"/>
<dbReference type="InterPro" id="IPR007691">
    <property type="entry name" value="LpxD"/>
</dbReference>
<dbReference type="CDD" id="cd03352">
    <property type="entry name" value="LbH_LpxD"/>
    <property type="match status" value="1"/>
</dbReference>
<dbReference type="InterPro" id="IPR001451">
    <property type="entry name" value="Hexapep"/>
</dbReference>
<dbReference type="InterPro" id="IPR020573">
    <property type="entry name" value="UDP_GlcNAc_AcTrfase_non-rep"/>
</dbReference>
<sequence>MEKIYTVQELAKLVQGEVVGDPTTRVRGLNGLERAREDELTFITSAKKKDDLVQSRAGACIIPRDLAGVDRPAIRVDNPDLAAAIIHNFFLKRPFTATGIHPSVQVGTDCTIDPCVSIHALVSIGDRVRIGREVEIHPGVVLGDGVTIGEGTVLYPNVTICAGCVIGRRVIIHPGAVIGSDGFGFATDRTTGEHVKRPQVGIVRIDDDVEIGANTCIDRAAFGETRIRRGVKIDNLVQVAHNVDVGENSILVSQVGIAGSTTLGRNVVLGGKTAVAGHIHLGDGVMTAAMSGVHNSQENGAVLGEPRPLISVNGAGPPLLSCGCPRCTGRSGGLKKKSRGFRICCRTGTGTHKRLPPAAVRYRPKLSD</sequence>
<dbReference type="InterPro" id="IPR018357">
    <property type="entry name" value="Hexapep_transf_CS"/>
</dbReference>
<dbReference type="GO" id="GO:0103118">
    <property type="term" value="F:UDP-3-O-[(3R)-3-hydroxyacyl]-glucosamine N-acyltransferase activity"/>
    <property type="evidence" value="ECO:0007669"/>
    <property type="project" value="UniProtKB-EC"/>
</dbReference>
<evidence type="ECO:0000256" key="2">
    <source>
        <dbReference type="ARBA" id="ARBA00022556"/>
    </source>
</evidence>
<keyword evidence="1 7" id="KW-0444">Lipid biosynthesis</keyword>
<keyword evidence="10" id="KW-1185">Reference proteome</keyword>
<evidence type="ECO:0000313" key="10">
    <source>
        <dbReference type="Proteomes" id="UP001063350"/>
    </source>
</evidence>
<accession>A0A915TYN0</accession>
<comment type="similarity">
    <text evidence="7">Belongs to the transferase hexapeptide repeat family. LpxD subfamily.</text>
</comment>
<evidence type="ECO:0000256" key="3">
    <source>
        <dbReference type="ARBA" id="ARBA00022679"/>
    </source>
</evidence>